<evidence type="ECO:0000313" key="9">
    <source>
        <dbReference type="EMBL" id="MPA47585.1"/>
    </source>
</evidence>
<evidence type="ECO:0000256" key="4">
    <source>
        <dbReference type="ARBA" id="ARBA00023136"/>
    </source>
</evidence>
<feature type="coiled-coil region" evidence="5">
    <location>
        <begin position="604"/>
        <end position="670"/>
    </location>
</feature>
<dbReference type="PANTHER" id="PTHR31448:SF39">
    <property type="entry name" value="MYOSIN-BINDING PROTEIN 4-RELATED"/>
    <property type="match status" value="1"/>
</dbReference>
<comment type="subcellular location">
    <subcellularLocation>
        <location evidence="1">Membrane</location>
        <topology evidence="1">Single-pass membrane protein</topology>
    </subcellularLocation>
</comment>
<keyword evidence="3 7" id="KW-1133">Transmembrane helix</keyword>
<evidence type="ECO:0000259" key="8">
    <source>
        <dbReference type="PROSITE" id="PS51775"/>
    </source>
</evidence>
<dbReference type="AlphaFoldDB" id="A0A5B6ZUF2"/>
<dbReference type="GO" id="GO:0016020">
    <property type="term" value="C:membrane"/>
    <property type="evidence" value="ECO:0007669"/>
    <property type="project" value="UniProtKB-SubCell"/>
</dbReference>
<dbReference type="InterPro" id="IPR007656">
    <property type="entry name" value="GTD-bd"/>
</dbReference>
<keyword evidence="4 7" id="KW-0472">Membrane</keyword>
<accession>A0A5B6ZUF2</accession>
<dbReference type="Pfam" id="PF04576">
    <property type="entry name" value="Zein-binding"/>
    <property type="match status" value="1"/>
</dbReference>
<name>A0A5B6ZUF2_DAVIN</name>
<feature type="region of interest" description="Disordered" evidence="6">
    <location>
        <begin position="242"/>
        <end position="265"/>
    </location>
</feature>
<keyword evidence="5" id="KW-0175">Coiled coil</keyword>
<dbReference type="InterPro" id="IPR039306">
    <property type="entry name" value="MYOB"/>
</dbReference>
<dbReference type="PROSITE" id="PS51775">
    <property type="entry name" value="GTD_BINDING"/>
    <property type="match status" value="1"/>
</dbReference>
<organism evidence="9">
    <name type="scientific">Davidia involucrata</name>
    <name type="common">Dove tree</name>
    <dbReference type="NCBI Taxonomy" id="16924"/>
    <lineage>
        <taxon>Eukaryota</taxon>
        <taxon>Viridiplantae</taxon>
        <taxon>Streptophyta</taxon>
        <taxon>Embryophyta</taxon>
        <taxon>Tracheophyta</taxon>
        <taxon>Spermatophyta</taxon>
        <taxon>Magnoliopsida</taxon>
        <taxon>eudicotyledons</taxon>
        <taxon>Gunneridae</taxon>
        <taxon>Pentapetalae</taxon>
        <taxon>asterids</taxon>
        <taxon>Cornales</taxon>
        <taxon>Nyssaceae</taxon>
        <taxon>Davidia</taxon>
    </lineage>
</organism>
<dbReference type="PROSITE" id="PS51257">
    <property type="entry name" value="PROKAR_LIPOPROTEIN"/>
    <property type="match status" value="1"/>
</dbReference>
<feature type="coiled-coil region" evidence="5">
    <location>
        <begin position="849"/>
        <end position="876"/>
    </location>
</feature>
<feature type="region of interest" description="Disordered" evidence="6">
    <location>
        <begin position="188"/>
        <end position="229"/>
    </location>
</feature>
<evidence type="ECO:0000256" key="6">
    <source>
        <dbReference type="SAM" id="MobiDB-lite"/>
    </source>
</evidence>
<dbReference type="PANTHER" id="PTHR31448">
    <property type="entry name" value="MYOSIN-BINDING PROTEIN 2"/>
    <property type="match status" value="1"/>
</dbReference>
<dbReference type="GO" id="GO:0080115">
    <property type="term" value="F:myosin XI tail binding"/>
    <property type="evidence" value="ECO:0007669"/>
    <property type="project" value="UniProtKB-ARBA"/>
</dbReference>
<dbReference type="EMBL" id="GHES01017026">
    <property type="protein sequence ID" value="MPA47585.1"/>
    <property type="molecule type" value="Transcribed_RNA"/>
</dbReference>
<feature type="region of interest" description="Disordered" evidence="6">
    <location>
        <begin position="519"/>
        <end position="538"/>
    </location>
</feature>
<evidence type="ECO:0000256" key="5">
    <source>
        <dbReference type="SAM" id="Coils"/>
    </source>
</evidence>
<protein>
    <recommendedName>
        <fullName evidence="8">GTD-binding domain-containing protein</fullName>
    </recommendedName>
</protein>
<feature type="domain" description="GTD-binding" evidence="8">
    <location>
        <begin position="570"/>
        <end position="668"/>
    </location>
</feature>
<gene>
    <name evidence="9" type="ORF">Din_017026</name>
</gene>
<feature type="compositionally biased region" description="Acidic residues" evidence="6">
    <location>
        <begin position="245"/>
        <end position="257"/>
    </location>
</feature>
<proteinExistence type="predicted"/>
<feature type="transmembrane region" description="Helical" evidence="7">
    <location>
        <begin position="21"/>
        <end position="48"/>
    </location>
</feature>
<evidence type="ECO:0000256" key="2">
    <source>
        <dbReference type="ARBA" id="ARBA00022692"/>
    </source>
</evidence>
<evidence type="ECO:0000256" key="7">
    <source>
        <dbReference type="SAM" id="Phobius"/>
    </source>
</evidence>
<evidence type="ECO:0000256" key="1">
    <source>
        <dbReference type="ARBA" id="ARBA00004167"/>
    </source>
</evidence>
<keyword evidence="2 7" id="KW-0812">Transmembrane</keyword>
<reference evidence="9" key="1">
    <citation type="submission" date="2019-08" db="EMBL/GenBank/DDBJ databases">
        <title>Reference gene set and small RNA set construction with multiple tissues from Davidia involucrata Baill.</title>
        <authorList>
            <person name="Yang H."/>
            <person name="Zhou C."/>
            <person name="Li G."/>
            <person name="Wang J."/>
            <person name="Gao P."/>
            <person name="Wang M."/>
            <person name="Wang R."/>
            <person name="Zhao Y."/>
        </authorList>
    </citation>
    <scope>NUCLEOTIDE SEQUENCE</scope>
    <source>
        <tissue evidence="9">Mixed with DoveR01_LX</tissue>
    </source>
</reference>
<feature type="compositionally biased region" description="Basic and acidic residues" evidence="6">
    <location>
        <begin position="205"/>
        <end position="218"/>
    </location>
</feature>
<evidence type="ECO:0000256" key="3">
    <source>
        <dbReference type="ARBA" id="ARBA00022989"/>
    </source>
</evidence>
<sequence>MVGMVAKETSPVPLQRNRRGFMNLLSSAACEWFLIFLLFVDAALSYLLTKFACYCELQTPCLLCSRLDHVFGNEKPWSLLCSNHRVEISSLISCHIHGKLADARGMCEECLMSFDKHNKSNSEAYRLLVGKFGVDFEQCGFQSPFSNKNHIPGSLTTRTCSCCNKSWRARSNVQRLLQLTPIGFGATKPNVKPPLPRLSGRSRLSRRDSLKRMRDKFSGPRPLGNNGIDSLSHVGYTELKINSDSESEVPFSDDDDGSSVAREKVDPNEELLVLRGSEILPKTQTDDLAPVKQAQQVSNPAASLLDQCMQLDVSESHDVKCLESDVVIEHGLGELNWQQVSLNPNPSALPELISLDAVPPSPNVVEVPFGASANKPDVPLSHNSSLLALSELIPLDGIPSSSDVVEEALGASPEKSVDVTGTSDIGHTSVSKHAEFSELTNTKSGTGCKNDQLSYDTTPSMPSDMDLSDAYKLAIRNRGREVSGMHADKLALSDPEKVPENSKPLPHILSAHRIDTSLNNTSPKAYGHHGELESTSSSNGIRALQKSAFLGDSGYESQDGSSVSEIEGESVVDRLKRQIDYDRTCMSSLYKELDEERNASAVAVNEAMAMITRLQEEKAALNMEALQYLRMMEEQAEYDMEALEKANDLLAEREKELQDLETELEFYRNNFPDESMVLHEETYNLKGENMMVENNGGPCIEHNAFVPCNSMSAKISEGSKKSIDVKTSLLDFEDERIYISQCLKKLERKLHQVSSKEAPADMPNGGYSEKVADGVNNQEEFVTRGGTRIDHQKEENCLSMRKDLSELNGSPAQEGCVASVEDNHFVSKENNHFDSDQQKLSMNGGKNYFVALENEISDLNDRLESLEADRGFLEHVFNTLQNGNEGLRFIQEIVHQLQELRKIGIKERCLSVP</sequence>